<feature type="chain" id="PRO_5032969220" description="CNH domain-containing protein" evidence="6">
    <location>
        <begin position="25"/>
        <end position="932"/>
    </location>
</feature>
<keyword evidence="9" id="KW-1185">Reference proteome</keyword>
<name>A0A816AZJ3_ADIRI</name>
<proteinExistence type="predicted"/>
<dbReference type="InterPro" id="IPR000547">
    <property type="entry name" value="Clathrin_H-chain/VPS_repeat"/>
</dbReference>
<feature type="signal peptide" evidence="6">
    <location>
        <begin position="1"/>
        <end position="24"/>
    </location>
</feature>
<feature type="repeat" description="CHCR" evidence="5">
    <location>
        <begin position="649"/>
        <end position="808"/>
    </location>
</feature>
<evidence type="ECO:0000256" key="2">
    <source>
        <dbReference type="ARBA" id="ARBA00022448"/>
    </source>
</evidence>
<dbReference type="Pfam" id="PF00780">
    <property type="entry name" value="CNH"/>
    <property type="match status" value="1"/>
</dbReference>
<evidence type="ECO:0000256" key="3">
    <source>
        <dbReference type="ARBA" id="ARBA00022490"/>
    </source>
</evidence>
<evidence type="ECO:0000259" key="7">
    <source>
        <dbReference type="PROSITE" id="PS50219"/>
    </source>
</evidence>
<keyword evidence="2" id="KW-0813">Transport</keyword>
<keyword evidence="4" id="KW-0653">Protein transport</keyword>
<evidence type="ECO:0000313" key="9">
    <source>
        <dbReference type="Proteomes" id="UP000663828"/>
    </source>
</evidence>
<gene>
    <name evidence="8" type="ORF">XAT740_LOCUS48069</name>
</gene>
<evidence type="ECO:0000256" key="5">
    <source>
        <dbReference type="PROSITE-ProRule" id="PRU01006"/>
    </source>
</evidence>
<dbReference type="AlphaFoldDB" id="A0A816AZJ3"/>
<organism evidence="8 9">
    <name type="scientific">Adineta ricciae</name>
    <name type="common">Rotifer</name>
    <dbReference type="NCBI Taxonomy" id="249248"/>
    <lineage>
        <taxon>Eukaryota</taxon>
        <taxon>Metazoa</taxon>
        <taxon>Spiralia</taxon>
        <taxon>Gnathifera</taxon>
        <taxon>Rotifera</taxon>
        <taxon>Eurotatoria</taxon>
        <taxon>Bdelloidea</taxon>
        <taxon>Adinetida</taxon>
        <taxon>Adinetidae</taxon>
        <taxon>Adineta</taxon>
    </lineage>
</organism>
<dbReference type="PROSITE" id="PS50219">
    <property type="entry name" value="CNH"/>
    <property type="match status" value="1"/>
</dbReference>
<dbReference type="InterPro" id="IPR032914">
    <property type="entry name" value="Vam6/VPS39/TRAP1"/>
</dbReference>
<reference evidence="8" key="1">
    <citation type="submission" date="2021-02" db="EMBL/GenBank/DDBJ databases">
        <authorList>
            <person name="Nowell W R."/>
        </authorList>
    </citation>
    <scope>NUCLEOTIDE SEQUENCE</scope>
</reference>
<dbReference type="EMBL" id="CAJNOR010006817">
    <property type="protein sequence ID" value="CAF1604136.1"/>
    <property type="molecule type" value="Genomic_DNA"/>
</dbReference>
<feature type="domain" description="CNH" evidence="7">
    <location>
        <begin position="105"/>
        <end position="391"/>
    </location>
</feature>
<sequence length="932" mass="108209">MIFTRTSYCIESIVILMLSVCILTEQQQQQQQQRSTSQLYHILTSLKPLRPQICQFKFENCIQDSSYADQLNTDCDIYSRLRDCFRSLLDESQCLSTQLKRQYKQAKKSEYEACGVTSAYEKTRSFCFVHKFRLRERTTDEPKSSSPQDKGYECLCIASQNLATHKPVMKVKVVTVTLYRLFTLSDNCVQILDSDNLQLIPNMKLKNISTFGISSATDQYQGGYIDMCVSTKRNRIQIYRLDKNNMNLRYEMSVQDSFTSIAMDDRGILACTEAEYFAYCPSSGTDRRSIESFISIFRLDDPNVPTCFTNISPGQYLLNGPNIGVTTSLQGTSQRAPIMFVNTPIEFIYSHPYLIALARESIHIYSYLDDQLKQEIPMKFCRTLTNMQQENIKTIIVTNKDNIYLLEPLSIEDQIDQLLNSYRLQEALTLAESNCTSIKQRRTNPLVITTKKRIAFVEFGAMNVVRALTLFDDIQIDFNEIMTQIPNFLPLNSPWPTIDENLITQYCQWLNAFCDYITKRAAEFSRQPNYYPALLKAYILTKSRETLNDFLEQHSSQIPAEYCNILLDAKCYHAAALLSSAHEKHEQTVNIWKRLVLNEYSHDETFPGVWILAKYVMEKDIDRSVAFSTAEWLLEQHEEELALKIFTSQHRTEAKTDPFCTDRVIGVIKKYSTTLTLYLEHVVFKLKIESDQIHTMLVNIYLDQVLSKSDDTNEQIRSKLQTFIITSNSYRVQSVLNRVNQSSRLRREVALLHGKMNHFDQAFQILIDELQDFEYAEDYCIALSQDKSSGDRKIVAHILFKVLLNSLNKNSEKITTVILHLLNNTEIEFDFIEVLQQLPSHWSLTSLSHILLRALRTYSYVQRSSKIELALVRVQNQQLRFQFSQLKLKNTLVNEHRQCQHCCQPFHETSCVLYQDGHRAHVHCAKRFNQNH</sequence>
<accession>A0A816AZJ3</accession>
<dbReference type="PROSITE" id="PS50236">
    <property type="entry name" value="CHCR"/>
    <property type="match status" value="1"/>
</dbReference>
<dbReference type="GO" id="GO:0005737">
    <property type="term" value="C:cytoplasm"/>
    <property type="evidence" value="ECO:0007669"/>
    <property type="project" value="UniProtKB-SubCell"/>
</dbReference>
<dbReference type="Proteomes" id="UP000663828">
    <property type="component" value="Unassembled WGS sequence"/>
</dbReference>
<evidence type="ECO:0000256" key="1">
    <source>
        <dbReference type="ARBA" id="ARBA00004496"/>
    </source>
</evidence>
<comment type="caution">
    <text evidence="8">The sequence shown here is derived from an EMBL/GenBank/DDBJ whole genome shotgun (WGS) entry which is preliminary data.</text>
</comment>
<dbReference type="GO" id="GO:0016020">
    <property type="term" value="C:membrane"/>
    <property type="evidence" value="ECO:0007669"/>
    <property type="project" value="TreeGrafter"/>
</dbReference>
<dbReference type="GO" id="GO:0006886">
    <property type="term" value="P:intracellular protein transport"/>
    <property type="evidence" value="ECO:0007669"/>
    <property type="project" value="UniProtKB-UniRule"/>
</dbReference>
<dbReference type="GO" id="GO:0034058">
    <property type="term" value="P:endosomal vesicle fusion"/>
    <property type="evidence" value="ECO:0007669"/>
    <property type="project" value="TreeGrafter"/>
</dbReference>
<keyword evidence="3" id="KW-0963">Cytoplasm</keyword>
<evidence type="ECO:0000256" key="4">
    <source>
        <dbReference type="ARBA" id="ARBA00022927"/>
    </source>
</evidence>
<evidence type="ECO:0000256" key="6">
    <source>
        <dbReference type="SAM" id="SignalP"/>
    </source>
</evidence>
<protein>
    <recommendedName>
        <fullName evidence="7">CNH domain-containing protein</fullName>
    </recommendedName>
</protein>
<comment type="subcellular location">
    <subcellularLocation>
        <location evidence="1">Cytoplasm</location>
    </subcellularLocation>
</comment>
<dbReference type="PANTHER" id="PTHR12894:SF27">
    <property type="entry name" value="TRANSFORMING GROWTH FACTOR-BETA RECEPTOR-ASSOCIATED PROTEIN 1"/>
    <property type="match status" value="1"/>
</dbReference>
<dbReference type="GO" id="GO:0006914">
    <property type="term" value="P:autophagy"/>
    <property type="evidence" value="ECO:0007669"/>
    <property type="project" value="TreeGrafter"/>
</dbReference>
<evidence type="ECO:0000313" key="8">
    <source>
        <dbReference type="EMBL" id="CAF1604136.1"/>
    </source>
</evidence>
<dbReference type="InterPro" id="IPR001180">
    <property type="entry name" value="CNH_dom"/>
</dbReference>
<dbReference type="PANTHER" id="PTHR12894">
    <property type="entry name" value="CNH DOMAIN CONTAINING"/>
    <property type="match status" value="1"/>
</dbReference>
<keyword evidence="6" id="KW-0732">Signal</keyword>